<keyword evidence="4" id="KW-1185">Reference proteome</keyword>
<keyword evidence="2" id="KW-0732">Signal</keyword>
<feature type="chain" id="PRO_5035291905" evidence="2">
    <location>
        <begin position="32"/>
        <end position="114"/>
    </location>
</feature>
<feature type="signal peptide" evidence="2">
    <location>
        <begin position="1"/>
        <end position="31"/>
    </location>
</feature>
<comment type="caution">
    <text evidence="3">The sequence shown here is derived from an EMBL/GenBank/DDBJ whole genome shotgun (WGS) entry which is preliminary data.</text>
</comment>
<organism evidence="3 4">
    <name type="scientific">Amazonocrinis nigriterrae CENA67</name>
    <dbReference type="NCBI Taxonomy" id="2794033"/>
    <lineage>
        <taxon>Bacteria</taxon>
        <taxon>Bacillati</taxon>
        <taxon>Cyanobacteriota</taxon>
        <taxon>Cyanophyceae</taxon>
        <taxon>Nostocales</taxon>
        <taxon>Nostocaceae</taxon>
        <taxon>Amazonocrinis</taxon>
        <taxon>Amazonocrinis nigriterrae</taxon>
    </lineage>
</organism>
<accession>A0A8J7HU21</accession>
<gene>
    <name evidence="3" type="ORF">I8748_26710</name>
</gene>
<evidence type="ECO:0000256" key="2">
    <source>
        <dbReference type="SAM" id="SignalP"/>
    </source>
</evidence>
<sequence length="114" mass="13106">MKSFLHNKLFNLAIVTTLVTTVFSITAPATAIETTPIPNNSINSIYPREPNFFTRGREEFEREIQLLLNRSPSTPEIPLKISPKQEQIQEQLAPLENRPQSQELENQNQLEVEF</sequence>
<feature type="compositionally biased region" description="Low complexity" evidence="1">
    <location>
        <begin position="102"/>
        <end position="114"/>
    </location>
</feature>
<evidence type="ECO:0000256" key="1">
    <source>
        <dbReference type="SAM" id="MobiDB-lite"/>
    </source>
</evidence>
<dbReference type="RefSeq" id="WP_214662773.1">
    <property type="nucleotide sequence ID" value="NZ_JAECZC010000067.1"/>
</dbReference>
<proteinExistence type="predicted"/>
<evidence type="ECO:0000313" key="4">
    <source>
        <dbReference type="Proteomes" id="UP000632766"/>
    </source>
</evidence>
<feature type="region of interest" description="Disordered" evidence="1">
    <location>
        <begin position="95"/>
        <end position="114"/>
    </location>
</feature>
<evidence type="ECO:0000313" key="3">
    <source>
        <dbReference type="EMBL" id="MBH8565722.1"/>
    </source>
</evidence>
<dbReference type="Proteomes" id="UP000632766">
    <property type="component" value="Unassembled WGS sequence"/>
</dbReference>
<protein>
    <submittedName>
        <fullName evidence="3">Uncharacterized protein</fullName>
    </submittedName>
</protein>
<dbReference type="AlphaFoldDB" id="A0A8J7HU21"/>
<dbReference type="EMBL" id="JAECZC010000067">
    <property type="protein sequence ID" value="MBH8565722.1"/>
    <property type="molecule type" value="Genomic_DNA"/>
</dbReference>
<reference evidence="3 4" key="1">
    <citation type="journal article" date="2021" name="Int. J. Syst. Evol. Microbiol.">
        <title>Amazonocrinis nigriterrae gen. nov., sp. nov., Atlanticothrix silvestris gen. nov., sp. nov. and Dendronalium phyllosphericum gen. nov., sp. nov., nostocacean cyanobacteria from Brazilian environments.</title>
        <authorList>
            <person name="Alvarenga D.O."/>
            <person name="Andreote A.P.D."/>
            <person name="Branco L.H.Z."/>
            <person name="Delbaje E."/>
            <person name="Cruz R.B."/>
            <person name="Varani A.M."/>
            <person name="Fiore M.F."/>
        </authorList>
    </citation>
    <scope>NUCLEOTIDE SEQUENCE [LARGE SCALE GENOMIC DNA]</scope>
    <source>
        <strain evidence="3 4">CENA67</strain>
    </source>
</reference>
<name>A0A8J7HU21_9NOST</name>